<gene>
    <name evidence="2" type="ORF">GCM10010361_63170</name>
</gene>
<sequence>MTGIGRRELLRFGGAAILGGPALLTDRAEAAPRPPGPGREPVPLVKPVPADVGMPDIDLPGAAPSGGYIDLSGPATSLFQKKRLTHGSVLQSFAFDEDNGYVYALQVVQGGVRLKGETRTYTHAQRVARGDLTLNRLTMSGRLKDRMFLKGFGHGGSLGVQERPGRAPLLWTEWDVNPASGYGRGIARFTYAPNRVLRAGDRSLATFRPQPGTTKNQPAIDTVAGRLLLRYRRRGVYRYALYDLGDFGPRGAKPEPLADVAQPPLRKGAFYQGLALSGDYAYQLTGSPYGRGNPASGPGNARLASIDLRTGTVLQEVRTTAGRNLSPREPEGLAVLRRGGDRLVAGFTSGKVNRRRFSLYAHGN</sequence>
<evidence type="ECO:0000313" key="2">
    <source>
        <dbReference type="EMBL" id="GAA0489299.1"/>
    </source>
</evidence>
<keyword evidence="3" id="KW-1185">Reference proteome</keyword>
<evidence type="ECO:0000313" key="3">
    <source>
        <dbReference type="Proteomes" id="UP001500909"/>
    </source>
</evidence>
<accession>A0ABN1B366</accession>
<dbReference type="InterPro" id="IPR048799">
    <property type="entry name" value="P68_RBP_TagC-like_beta-prop"/>
</dbReference>
<proteinExistence type="predicted"/>
<evidence type="ECO:0000259" key="1">
    <source>
        <dbReference type="Pfam" id="PF21311"/>
    </source>
</evidence>
<protein>
    <recommendedName>
        <fullName evidence="1">P68 RBP/TagC-like beta-propeller domain-containing protein</fullName>
    </recommendedName>
</protein>
<dbReference type="Pfam" id="PF21311">
    <property type="entry name" value="Phage_RBD_prop"/>
    <property type="match status" value="1"/>
</dbReference>
<dbReference type="PROSITE" id="PS51318">
    <property type="entry name" value="TAT"/>
    <property type="match status" value="1"/>
</dbReference>
<comment type="caution">
    <text evidence="2">The sequence shown here is derived from an EMBL/GenBank/DDBJ whole genome shotgun (WGS) entry which is preliminary data.</text>
</comment>
<name>A0ABN1B366_9ACTN</name>
<dbReference type="EMBL" id="BAAABY010000045">
    <property type="protein sequence ID" value="GAA0489299.1"/>
    <property type="molecule type" value="Genomic_DNA"/>
</dbReference>
<dbReference type="InterPro" id="IPR006311">
    <property type="entry name" value="TAT_signal"/>
</dbReference>
<reference evidence="2 3" key="1">
    <citation type="journal article" date="2019" name="Int. J. Syst. Evol. Microbiol.">
        <title>The Global Catalogue of Microorganisms (GCM) 10K type strain sequencing project: providing services to taxonomists for standard genome sequencing and annotation.</title>
        <authorList>
            <consortium name="The Broad Institute Genomics Platform"/>
            <consortium name="The Broad Institute Genome Sequencing Center for Infectious Disease"/>
            <person name="Wu L."/>
            <person name="Ma J."/>
        </authorList>
    </citation>
    <scope>NUCLEOTIDE SEQUENCE [LARGE SCALE GENOMIC DNA]</scope>
    <source>
        <strain evidence="2 3">JCM 4805</strain>
    </source>
</reference>
<dbReference type="RefSeq" id="WP_346098739.1">
    <property type="nucleotide sequence ID" value="NZ_BAAABY010000045.1"/>
</dbReference>
<organism evidence="2 3">
    <name type="scientific">Streptomyces olivaceiscleroticus</name>
    <dbReference type="NCBI Taxonomy" id="68245"/>
    <lineage>
        <taxon>Bacteria</taxon>
        <taxon>Bacillati</taxon>
        <taxon>Actinomycetota</taxon>
        <taxon>Actinomycetes</taxon>
        <taxon>Kitasatosporales</taxon>
        <taxon>Streptomycetaceae</taxon>
        <taxon>Streptomyces</taxon>
    </lineage>
</organism>
<dbReference type="Proteomes" id="UP001500909">
    <property type="component" value="Unassembled WGS sequence"/>
</dbReference>
<feature type="domain" description="P68 RBP/TagC-like beta-propeller" evidence="1">
    <location>
        <begin position="89"/>
        <end position="361"/>
    </location>
</feature>